<dbReference type="Pfam" id="PF13671">
    <property type="entry name" value="AAA_33"/>
    <property type="match status" value="1"/>
</dbReference>
<evidence type="ECO:0000313" key="3">
    <source>
        <dbReference type="Proteomes" id="UP000340077"/>
    </source>
</evidence>
<organism evidence="2 4">
    <name type="scientific">Marinobacter salsuginis</name>
    <dbReference type="NCBI Taxonomy" id="418719"/>
    <lineage>
        <taxon>Bacteria</taxon>
        <taxon>Pseudomonadati</taxon>
        <taxon>Pseudomonadota</taxon>
        <taxon>Gammaproteobacteria</taxon>
        <taxon>Pseudomonadales</taxon>
        <taxon>Marinobacteraceae</taxon>
        <taxon>Marinobacter</taxon>
    </lineage>
</organism>
<gene>
    <name evidence="1" type="ORF">MS5N3_23580</name>
    <name evidence="2" type="ORF">MSSD14B_39130</name>
</gene>
<dbReference type="EMBL" id="BGZH01000002">
    <property type="protein sequence ID" value="GBO84907.1"/>
    <property type="molecule type" value="Genomic_DNA"/>
</dbReference>
<dbReference type="Gene3D" id="3.40.50.300">
    <property type="entry name" value="P-loop containing nucleotide triphosphate hydrolases"/>
    <property type="match status" value="1"/>
</dbReference>
<dbReference type="AlphaFoldDB" id="A0A5M3Q552"/>
<comment type="caution">
    <text evidence="2">The sequence shown here is derived from an EMBL/GenBank/DDBJ whole genome shotgun (WGS) entry which is preliminary data.</text>
</comment>
<dbReference type="SUPFAM" id="SSF52540">
    <property type="entry name" value="P-loop containing nucleoside triphosphate hydrolases"/>
    <property type="match status" value="1"/>
</dbReference>
<evidence type="ECO:0000313" key="2">
    <source>
        <dbReference type="EMBL" id="GBO90245.1"/>
    </source>
</evidence>
<dbReference type="PANTHER" id="PTHR39206">
    <property type="entry name" value="SLL8004 PROTEIN"/>
    <property type="match status" value="1"/>
</dbReference>
<dbReference type="PANTHER" id="PTHR39206:SF1">
    <property type="entry name" value="SLL8004 PROTEIN"/>
    <property type="match status" value="1"/>
</dbReference>
<accession>A0A5M3Q552</accession>
<protein>
    <recommendedName>
        <fullName evidence="5">UDP-N-acetylglucosamine kinase</fullName>
    </recommendedName>
</protein>
<name>A0A5M3Q552_9GAMM</name>
<dbReference type="Proteomes" id="UP000387223">
    <property type="component" value="Unassembled WGS sequence"/>
</dbReference>
<dbReference type="EMBL" id="BGZI01000036">
    <property type="protein sequence ID" value="GBO90245.1"/>
    <property type="molecule type" value="Genomic_DNA"/>
</dbReference>
<dbReference type="Proteomes" id="UP000340077">
    <property type="component" value="Unassembled WGS sequence"/>
</dbReference>
<keyword evidence="3" id="KW-1185">Reference proteome</keyword>
<dbReference type="InterPro" id="IPR027417">
    <property type="entry name" value="P-loop_NTPase"/>
</dbReference>
<sequence>MTVTTQPELWLLVGGNGAGKTTFYERFLARRKIPLVNADNIARSMWPDAPEKHSYEAALIAERERLRLIEERQTFCFETVFSHPSKVDFVGTAKAAGFRVRMFYFHLELPSLNKARVASRVTAGGHNVPEAKIESRIPRTLANLRQCIGLADELHLVDNSRLDQPYVRVAVCENGQWCALQDNLPQWASDLIDR</sequence>
<evidence type="ECO:0000313" key="1">
    <source>
        <dbReference type="EMBL" id="GBO84907.1"/>
    </source>
</evidence>
<evidence type="ECO:0000313" key="4">
    <source>
        <dbReference type="Proteomes" id="UP000387223"/>
    </source>
</evidence>
<proteinExistence type="predicted"/>
<evidence type="ECO:0008006" key="5">
    <source>
        <dbReference type="Google" id="ProtNLM"/>
    </source>
</evidence>
<reference evidence="3 4" key="1">
    <citation type="journal article" date="2019" name="J. Gen. Appl. Microbiol.">
        <title>Aerobic degradation of cis-dichloroethene by the marine bacterium Marinobacter salsuginis strain 5N-3.</title>
        <authorList>
            <person name="Inoue Y."/>
            <person name="Fukunaga Y."/>
            <person name="Katsumata H."/>
            <person name="Ohji S."/>
            <person name="Hosoyama A."/>
            <person name="Mori K."/>
            <person name="Ando K."/>
        </authorList>
    </citation>
    <scope>NUCLEOTIDE SEQUENCE [LARGE SCALE GENOMIC DNA]</scope>
    <source>
        <strain evidence="1 3">5N-3</strain>
        <strain evidence="2 4">NBRC 109114</strain>
    </source>
</reference>